<dbReference type="SUPFAM" id="SSF48173">
    <property type="entry name" value="Cryptochrome/photolyase FAD-binding domain"/>
    <property type="match status" value="1"/>
</dbReference>
<dbReference type="RefSeq" id="WP_311900548.1">
    <property type="nucleotide sequence ID" value="NZ_JAUOES010000026.1"/>
</dbReference>
<dbReference type="InterPro" id="IPR052551">
    <property type="entry name" value="UV-DNA_repair_photolyase"/>
</dbReference>
<proteinExistence type="predicted"/>
<dbReference type="InterPro" id="IPR036134">
    <property type="entry name" value="Crypto/Photolyase_FAD-like_sf"/>
</dbReference>
<dbReference type="PANTHER" id="PTHR38657">
    <property type="entry name" value="SLR1343 PROTEIN"/>
    <property type="match status" value="1"/>
</dbReference>
<dbReference type="Proteomes" id="UP001249505">
    <property type="component" value="Unassembled WGS sequence"/>
</dbReference>
<dbReference type="Gene3D" id="1.10.579.10">
    <property type="entry name" value="DNA Cyclobutane Dipyrimidine Photolyase, subunit A, domain 3"/>
    <property type="match status" value="1"/>
</dbReference>
<gene>
    <name evidence="1" type="ORF">Q4Q50_18425</name>
</gene>
<dbReference type="Gene3D" id="3.40.50.620">
    <property type="entry name" value="HUPs"/>
    <property type="match status" value="1"/>
</dbReference>
<dbReference type="PANTHER" id="PTHR38657:SF1">
    <property type="entry name" value="SLR1343 PROTEIN"/>
    <property type="match status" value="1"/>
</dbReference>
<dbReference type="Pfam" id="PF04244">
    <property type="entry name" value="DPRP"/>
    <property type="match status" value="1"/>
</dbReference>
<evidence type="ECO:0000313" key="1">
    <source>
        <dbReference type="EMBL" id="MDT3282256.1"/>
    </source>
</evidence>
<dbReference type="InterPro" id="IPR014729">
    <property type="entry name" value="Rossmann-like_a/b/a_fold"/>
</dbReference>
<reference evidence="1 2" key="1">
    <citation type="submission" date="2023-07" db="EMBL/GenBank/DDBJ databases">
        <title>Novel Shewanella species isolated from Baltic Sea sediments.</title>
        <authorList>
            <person name="Martin-Rodriguez A.J."/>
        </authorList>
    </citation>
    <scope>NUCLEOTIDE SEQUENCE [LARGE SCALE GENOMIC DNA]</scope>
    <source>
        <strain evidence="1 2">SP2S1-2</strain>
    </source>
</reference>
<accession>A0ABU3G3S2</accession>
<keyword evidence="2" id="KW-1185">Reference proteome</keyword>
<dbReference type="EMBL" id="JAUOES010000026">
    <property type="protein sequence ID" value="MDT3282256.1"/>
    <property type="molecule type" value="Genomic_DNA"/>
</dbReference>
<evidence type="ECO:0000313" key="2">
    <source>
        <dbReference type="Proteomes" id="UP001249505"/>
    </source>
</evidence>
<dbReference type="InterPro" id="IPR007357">
    <property type="entry name" value="PhrB-like"/>
</dbReference>
<protein>
    <submittedName>
        <fullName evidence="1">Cryptochrome/photolyase family protein</fullName>
    </submittedName>
</protein>
<name>A0ABU3G3S2_9GAMM</name>
<dbReference type="Gene3D" id="1.25.40.80">
    <property type="match status" value="1"/>
</dbReference>
<comment type="caution">
    <text evidence="1">The sequence shown here is derived from an EMBL/GenBank/DDBJ whole genome shotgun (WGS) entry which is preliminary data.</text>
</comment>
<dbReference type="Gene3D" id="1.10.10.1710">
    <property type="entry name" value="Deoxyribodipyrimidine photolyase-related"/>
    <property type="match status" value="1"/>
</dbReference>
<sequence>MQPQQQLQQLQQFHTVRLILGDQLNAQHSWFNRVDDQVLYVIAELHQENTYVTHHVQKICAFFAAMAQFAKELRAQGHQVLYLTLDDTFNNTQGYSDLLGLIQHQVTLVGAIKFEYQRPDEYRLLKQLSQLKLNTTVVNSVDTEHFILPFDEIDTQFPVGKHIMMEHFYRRMRKRFNILMQDGKPLGGQWNFDASNRQKLKPQDIKVLPEPLMFSLDVTEILARLERHQIPTMGRIDGPLLWPINRAQSLELLTYFCQVCLPSFGRFQDAMTAQHPAKWSLCHSRLSFSLNSKLISPLEVINAAIDSYQTNAEIDIAQVEGFVRQILGWREYVRGIYWANMPQYASTNALDAHGTLPDYFWHGDTKMNCMRQALSQSLDFAYAHHIQRLMVIGNFCLLTEIEPNQVDEWYLGVYVDAIEWVEMPNTRGMALFADGGIVGTKPYAASGSYINKMSDYCSGCHYKIKERSGALACPFNSFYWRFMDKHRARLSQNPRIGMLYQTWDKMDESVRHAILATAEHNLAHLNRL</sequence>
<organism evidence="1 2">
    <name type="scientific">Shewanella scandinavica</name>
    <dbReference type="NCBI Taxonomy" id="3063538"/>
    <lineage>
        <taxon>Bacteria</taxon>
        <taxon>Pseudomonadati</taxon>
        <taxon>Pseudomonadota</taxon>
        <taxon>Gammaproteobacteria</taxon>
        <taxon>Alteromonadales</taxon>
        <taxon>Shewanellaceae</taxon>
        <taxon>Shewanella</taxon>
    </lineage>
</organism>